<dbReference type="OrthoDB" id="20960at2759"/>
<keyword evidence="8" id="KW-1133">Transmembrane helix</keyword>
<evidence type="ECO:0000256" key="7">
    <source>
        <dbReference type="SAM" id="MobiDB-lite"/>
    </source>
</evidence>
<dbReference type="SMART" id="SM00338">
    <property type="entry name" value="BRLZ"/>
    <property type="match status" value="1"/>
</dbReference>
<feature type="transmembrane region" description="Helical" evidence="8">
    <location>
        <begin position="181"/>
        <end position="201"/>
    </location>
</feature>
<dbReference type="Pfam" id="PF00170">
    <property type="entry name" value="bZIP_1"/>
    <property type="match status" value="1"/>
</dbReference>
<dbReference type="InterPro" id="IPR004827">
    <property type="entry name" value="bZIP"/>
</dbReference>
<feature type="compositionally biased region" description="Low complexity" evidence="7">
    <location>
        <begin position="134"/>
        <end position="147"/>
    </location>
</feature>
<dbReference type="InterPro" id="IPR052470">
    <property type="entry name" value="ER_Stress-Reg_TF"/>
</dbReference>
<keyword evidence="8" id="KW-0472">Membrane</keyword>
<name>A0A5E4N9M5_9HEMI</name>
<dbReference type="Proteomes" id="UP000325440">
    <property type="component" value="Unassembled WGS sequence"/>
</dbReference>
<dbReference type="GO" id="GO:0005634">
    <property type="term" value="C:nucleus"/>
    <property type="evidence" value="ECO:0007669"/>
    <property type="project" value="UniProtKB-ARBA"/>
</dbReference>
<keyword evidence="11" id="KW-1185">Reference proteome</keyword>
<evidence type="ECO:0000256" key="5">
    <source>
        <dbReference type="ARBA" id="ARBA00023242"/>
    </source>
</evidence>
<evidence type="ECO:0000256" key="6">
    <source>
        <dbReference type="ARBA" id="ARBA00040165"/>
    </source>
</evidence>
<evidence type="ECO:0000256" key="1">
    <source>
        <dbReference type="ARBA" id="ARBA00022843"/>
    </source>
</evidence>
<keyword evidence="8" id="KW-0812">Transmembrane</keyword>
<dbReference type="PANTHER" id="PTHR46542">
    <property type="entry name" value="X-BOX BINDING PROTEIN 1"/>
    <property type="match status" value="1"/>
</dbReference>
<evidence type="ECO:0000256" key="3">
    <source>
        <dbReference type="ARBA" id="ARBA00023125"/>
    </source>
</evidence>
<keyword evidence="3" id="KW-0238">DNA-binding</keyword>
<dbReference type="EMBL" id="CABPRJ010001467">
    <property type="protein sequence ID" value="VVC38284.1"/>
    <property type="molecule type" value="Genomic_DNA"/>
</dbReference>
<dbReference type="PANTHER" id="PTHR46542:SF1">
    <property type="entry name" value="X-BOX BINDING PROTEIN 1"/>
    <property type="match status" value="1"/>
</dbReference>
<dbReference type="InterPro" id="IPR046347">
    <property type="entry name" value="bZIP_sf"/>
</dbReference>
<keyword evidence="4" id="KW-0804">Transcription</keyword>
<accession>A0A5E4N9M5</accession>
<dbReference type="GO" id="GO:0000977">
    <property type="term" value="F:RNA polymerase II transcription regulatory region sequence-specific DNA binding"/>
    <property type="evidence" value="ECO:0007669"/>
    <property type="project" value="TreeGrafter"/>
</dbReference>
<feature type="region of interest" description="Disordered" evidence="7">
    <location>
        <begin position="134"/>
        <end position="154"/>
    </location>
</feature>
<feature type="domain" description="BZIP" evidence="9">
    <location>
        <begin position="60"/>
        <end position="123"/>
    </location>
</feature>
<evidence type="ECO:0000259" key="9">
    <source>
        <dbReference type="PROSITE" id="PS50217"/>
    </source>
</evidence>
<dbReference type="CDD" id="cd14691">
    <property type="entry name" value="bZIP_XBP1"/>
    <property type="match status" value="1"/>
</dbReference>
<protein>
    <recommendedName>
        <fullName evidence="6">X-box-binding protein 1</fullName>
    </recommendedName>
</protein>
<gene>
    <name evidence="10" type="ORF">CINCED_3A004991</name>
</gene>
<evidence type="ECO:0000256" key="8">
    <source>
        <dbReference type="SAM" id="Phobius"/>
    </source>
</evidence>
<keyword evidence="5" id="KW-0539">Nucleus</keyword>
<sequence>MAPNIIRPSQMLIFNPAGMCYVEQPRHQAIVAEDDGDFEPMSPRPSPPAKRTYVKNISPEEKILRKKLRNREAAQLSRDKKKAQFNILSGMVHGLRKENLHLKEEIEVLRFNQEQLMAENERLREQLAADSSIPKPVTTVSSKPVTTESNIPVANDRNTIKGPAVSIRHPLQKGKRNRISCLMLCYQILFQLLIIPSFMIWNFQVMTIWIGLTSTCHNVWKKLPMNYSANFLNECCLDEMVGDTSEILESCQNIDDLHNVVIKDDPMLNTDTDTETVKIPNQDTQYSTPNIVNESKIEEQTVNENDALERFIIVEEAVEEVTTTYDEHILEICQEDEMDTEQYEDFGYESLSSPEYDCRTHYTPHLLTDLLS</sequence>
<dbReference type="PROSITE" id="PS50217">
    <property type="entry name" value="BZIP"/>
    <property type="match status" value="1"/>
</dbReference>
<dbReference type="AlphaFoldDB" id="A0A5E4N9M5"/>
<evidence type="ECO:0000256" key="2">
    <source>
        <dbReference type="ARBA" id="ARBA00023015"/>
    </source>
</evidence>
<dbReference type="SUPFAM" id="SSF57959">
    <property type="entry name" value="Leucine zipper domain"/>
    <property type="match status" value="1"/>
</dbReference>
<evidence type="ECO:0000256" key="4">
    <source>
        <dbReference type="ARBA" id="ARBA00023163"/>
    </source>
</evidence>
<keyword evidence="1" id="KW-0832">Ubl conjugation</keyword>
<organism evidence="10 11">
    <name type="scientific">Cinara cedri</name>
    <dbReference type="NCBI Taxonomy" id="506608"/>
    <lineage>
        <taxon>Eukaryota</taxon>
        <taxon>Metazoa</taxon>
        <taxon>Ecdysozoa</taxon>
        <taxon>Arthropoda</taxon>
        <taxon>Hexapoda</taxon>
        <taxon>Insecta</taxon>
        <taxon>Pterygota</taxon>
        <taxon>Neoptera</taxon>
        <taxon>Paraneoptera</taxon>
        <taxon>Hemiptera</taxon>
        <taxon>Sternorrhyncha</taxon>
        <taxon>Aphidomorpha</taxon>
        <taxon>Aphidoidea</taxon>
        <taxon>Aphididae</taxon>
        <taxon>Lachninae</taxon>
        <taxon>Cinara</taxon>
    </lineage>
</organism>
<reference evidence="10 11" key="1">
    <citation type="submission" date="2019-08" db="EMBL/GenBank/DDBJ databases">
        <authorList>
            <person name="Alioto T."/>
            <person name="Alioto T."/>
            <person name="Gomez Garrido J."/>
        </authorList>
    </citation>
    <scope>NUCLEOTIDE SEQUENCE [LARGE SCALE GENOMIC DNA]</scope>
</reference>
<evidence type="ECO:0000313" key="11">
    <source>
        <dbReference type="Proteomes" id="UP000325440"/>
    </source>
</evidence>
<evidence type="ECO:0000313" key="10">
    <source>
        <dbReference type="EMBL" id="VVC38284.1"/>
    </source>
</evidence>
<proteinExistence type="predicted"/>
<dbReference type="GO" id="GO:0000981">
    <property type="term" value="F:DNA-binding transcription factor activity, RNA polymerase II-specific"/>
    <property type="evidence" value="ECO:0007669"/>
    <property type="project" value="TreeGrafter"/>
</dbReference>
<dbReference type="Gene3D" id="1.20.5.170">
    <property type="match status" value="1"/>
</dbReference>
<keyword evidence="2" id="KW-0805">Transcription regulation</keyword>